<dbReference type="Gene3D" id="3.20.20.70">
    <property type="entry name" value="Aldolase class I"/>
    <property type="match status" value="1"/>
</dbReference>
<gene>
    <name evidence="10" type="ORF">QLT01_15415</name>
</gene>
<evidence type="ECO:0000256" key="6">
    <source>
        <dbReference type="ARBA" id="ARBA00023002"/>
    </source>
</evidence>
<protein>
    <recommendedName>
        <fullName evidence="8">Propionate 3-nitronate monooxygenase</fullName>
    </recommendedName>
</protein>
<dbReference type="Proteomes" id="UP001229025">
    <property type="component" value="Unassembled WGS sequence"/>
</dbReference>
<evidence type="ECO:0000256" key="3">
    <source>
        <dbReference type="ARBA" id="ARBA00022575"/>
    </source>
</evidence>
<keyword evidence="3" id="KW-0216">Detoxification</keyword>
<reference evidence="11" key="1">
    <citation type="submission" date="2023-07" db="EMBL/GenBank/DDBJ databases">
        <title>Genome-based characterization of strain KMM 296 and proposal for reclassification of Cobetia litoralis and Cobetia pacifica, and emended description of the species Cobetia amphilecti and Cobetia marina.</title>
        <authorList>
            <person name="Balabanova L."/>
            <person name="Nedashkovskaya O."/>
        </authorList>
    </citation>
    <scope>NUCLEOTIDE SEQUENCE [LARGE SCALE GENOMIC DNA]</scope>
    <source>
        <strain evidence="11">NRIC 0815</strain>
    </source>
</reference>
<dbReference type="GO" id="GO:0004497">
    <property type="term" value="F:monooxygenase activity"/>
    <property type="evidence" value="ECO:0007669"/>
    <property type="project" value="UniProtKB-KW"/>
</dbReference>
<comment type="similarity">
    <text evidence="2">Belongs to the nitronate monooxygenase family. NMO class I subfamily.</text>
</comment>
<evidence type="ECO:0000256" key="2">
    <source>
        <dbReference type="ARBA" id="ARBA00009881"/>
    </source>
</evidence>
<dbReference type="PANTHER" id="PTHR42747">
    <property type="entry name" value="NITRONATE MONOOXYGENASE-RELATED"/>
    <property type="match status" value="1"/>
</dbReference>
<dbReference type="CDD" id="cd04730">
    <property type="entry name" value="NPD_like"/>
    <property type="match status" value="1"/>
</dbReference>
<evidence type="ECO:0000313" key="10">
    <source>
        <dbReference type="EMBL" id="MDI5885736.1"/>
    </source>
</evidence>
<dbReference type="InterPro" id="IPR013785">
    <property type="entry name" value="Aldolase_TIM"/>
</dbReference>
<keyword evidence="7 10" id="KW-0503">Monooxygenase</keyword>
<dbReference type="Pfam" id="PF03060">
    <property type="entry name" value="NMO"/>
    <property type="match status" value="1"/>
</dbReference>
<dbReference type="EMBL" id="JASCSA010000015">
    <property type="protein sequence ID" value="MDI5885736.1"/>
    <property type="molecule type" value="Genomic_DNA"/>
</dbReference>
<accession>A0ABT6USU9</accession>
<comment type="catalytic activity">
    <reaction evidence="9">
        <text>3 propionate 3-nitronate + 3 O2 + H2O = 3 3-oxopropanoate + 2 nitrate + nitrite + H2O2 + 3 H(+)</text>
        <dbReference type="Rhea" id="RHEA:57332"/>
        <dbReference type="ChEBI" id="CHEBI:15377"/>
        <dbReference type="ChEBI" id="CHEBI:15378"/>
        <dbReference type="ChEBI" id="CHEBI:15379"/>
        <dbReference type="ChEBI" id="CHEBI:16240"/>
        <dbReference type="ChEBI" id="CHEBI:16301"/>
        <dbReference type="ChEBI" id="CHEBI:17632"/>
        <dbReference type="ChEBI" id="CHEBI:33190"/>
        <dbReference type="ChEBI" id="CHEBI:136067"/>
    </reaction>
</comment>
<dbReference type="InterPro" id="IPR004136">
    <property type="entry name" value="NMO"/>
</dbReference>
<keyword evidence="5" id="KW-0288">FMN</keyword>
<evidence type="ECO:0000256" key="7">
    <source>
        <dbReference type="ARBA" id="ARBA00023033"/>
    </source>
</evidence>
<dbReference type="RefSeq" id="WP_284727399.1">
    <property type="nucleotide sequence ID" value="NZ_JASCSA010000015.1"/>
</dbReference>
<proteinExistence type="inferred from homology"/>
<name>A0ABT6USU9_9GAMM</name>
<sequence>MQQAAGSSGSISLNPDSKRTSMGELLGVELPIIQAPMAGVSTPQLAAAVCNAGGLGSLGAGATDAAGARRMIQELQSLTDKPFNINVFVHQAPVHDTERQTEWLKWLAPHFQAFDTEPPTQLDALYTSFADDPDMLAMLLETRPPIVSFHFGLPSSQAIAALKTAGISLFATATCLEEAIAIERAGLDAIVAQGFEAGGHRGMFDPQAADAELSTAALTRLLVHETHLPIIAAGGIMDGAGIAAALACGAVAAQLGTVFIACPEPSADDAYRDALTGSAAHHTRMTSIVSGRPARILANRFASLMEEPSRLTPPDYPLSYAAGKALNAAARSKGETGFGAQWAGQGAPLARAMPAEELMDVLKQEWIEESGNAK</sequence>
<evidence type="ECO:0000313" key="11">
    <source>
        <dbReference type="Proteomes" id="UP001229025"/>
    </source>
</evidence>
<keyword evidence="4" id="KW-0285">Flavoprotein</keyword>
<dbReference type="PANTHER" id="PTHR42747:SF3">
    <property type="entry name" value="NITRONATE MONOOXYGENASE-RELATED"/>
    <property type="match status" value="1"/>
</dbReference>
<evidence type="ECO:0000256" key="5">
    <source>
        <dbReference type="ARBA" id="ARBA00022643"/>
    </source>
</evidence>
<dbReference type="SUPFAM" id="SSF51412">
    <property type="entry name" value="Inosine monophosphate dehydrogenase (IMPDH)"/>
    <property type="match status" value="1"/>
</dbReference>
<keyword evidence="6 10" id="KW-0560">Oxidoreductase</keyword>
<comment type="caution">
    <text evidence="10">The sequence shown here is derived from an EMBL/GenBank/DDBJ whole genome shotgun (WGS) entry which is preliminary data.</text>
</comment>
<evidence type="ECO:0000256" key="1">
    <source>
        <dbReference type="ARBA" id="ARBA00001917"/>
    </source>
</evidence>
<evidence type="ECO:0000256" key="8">
    <source>
        <dbReference type="ARBA" id="ARBA00031155"/>
    </source>
</evidence>
<evidence type="ECO:0000256" key="9">
    <source>
        <dbReference type="ARBA" id="ARBA00049401"/>
    </source>
</evidence>
<keyword evidence="11" id="KW-1185">Reference proteome</keyword>
<evidence type="ECO:0000256" key="4">
    <source>
        <dbReference type="ARBA" id="ARBA00022630"/>
    </source>
</evidence>
<organism evidence="10 11">
    <name type="scientific">Cobetia amphilecti</name>
    <dbReference type="NCBI Taxonomy" id="1055104"/>
    <lineage>
        <taxon>Bacteria</taxon>
        <taxon>Pseudomonadati</taxon>
        <taxon>Pseudomonadota</taxon>
        <taxon>Gammaproteobacteria</taxon>
        <taxon>Oceanospirillales</taxon>
        <taxon>Halomonadaceae</taxon>
        <taxon>Cobetia</taxon>
    </lineage>
</organism>
<comment type="cofactor">
    <cofactor evidence="1">
        <name>FMN</name>
        <dbReference type="ChEBI" id="CHEBI:58210"/>
    </cofactor>
</comment>